<organism evidence="1 2">
    <name type="scientific">Methanosarcina horonobensis HB-1 = JCM 15518</name>
    <dbReference type="NCBI Taxonomy" id="1434110"/>
    <lineage>
        <taxon>Archaea</taxon>
        <taxon>Methanobacteriati</taxon>
        <taxon>Methanobacteriota</taxon>
        <taxon>Stenosarchaea group</taxon>
        <taxon>Methanomicrobia</taxon>
        <taxon>Methanosarcinales</taxon>
        <taxon>Methanosarcinaceae</taxon>
        <taxon>Methanosarcina</taxon>
    </lineage>
</organism>
<gene>
    <name evidence="1" type="ORF">MSHOH_3699</name>
</gene>
<protein>
    <submittedName>
        <fullName evidence="1">Uncharacterized protein</fullName>
    </submittedName>
</protein>
<name>A0A0E3SI90_9EURY</name>
<dbReference type="KEGG" id="mhor:MSHOH_3699"/>
<proteinExistence type="predicted"/>
<dbReference type="AlphaFoldDB" id="A0A0E3SI90"/>
<dbReference type="GeneID" id="31904848"/>
<dbReference type="OrthoDB" id="381165at2157"/>
<accession>A0A0E3SI90</accession>
<evidence type="ECO:0000313" key="1">
    <source>
        <dbReference type="EMBL" id="AKB80182.1"/>
    </source>
</evidence>
<dbReference type="Proteomes" id="UP000033101">
    <property type="component" value="Chromosome"/>
</dbReference>
<reference evidence="1 2" key="1">
    <citation type="submission" date="2014-07" db="EMBL/GenBank/DDBJ databases">
        <title>Methanogenic archaea and the global carbon cycle.</title>
        <authorList>
            <person name="Henriksen J.R."/>
            <person name="Luke J."/>
            <person name="Reinhart S."/>
            <person name="Benedict M.N."/>
            <person name="Youngblut N.D."/>
            <person name="Metcalf M.E."/>
            <person name="Whitaker R.J."/>
            <person name="Metcalf W.W."/>
        </authorList>
    </citation>
    <scope>NUCLEOTIDE SEQUENCE [LARGE SCALE GENOMIC DNA]</scope>
    <source>
        <strain evidence="1 2">HB-1</strain>
    </source>
</reference>
<dbReference type="HOGENOM" id="CLU_2285047_0_0_2"/>
<dbReference type="EMBL" id="CP009516">
    <property type="protein sequence ID" value="AKB80182.1"/>
    <property type="molecule type" value="Genomic_DNA"/>
</dbReference>
<keyword evidence="2" id="KW-1185">Reference proteome</keyword>
<dbReference type="RefSeq" id="WP_082089431.1">
    <property type="nucleotide sequence ID" value="NZ_BBCW01000072.1"/>
</dbReference>
<sequence length="101" mass="11651">MKHLGKSKLTKLQAKPDISYILIRLPQSELDHVGETGHIFKTEYNGKPVYVISLDEKFNGELNIIQPDVKSDLEARIEALEKKVNTFLESKNKDDKEKWAR</sequence>
<evidence type="ECO:0000313" key="2">
    <source>
        <dbReference type="Proteomes" id="UP000033101"/>
    </source>
</evidence>